<gene>
    <name evidence="1" type="ORF">ACFOUW_15270</name>
</gene>
<reference evidence="2" key="1">
    <citation type="journal article" date="2019" name="Int. J. Syst. Evol. Microbiol.">
        <title>The Global Catalogue of Microorganisms (GCM) 10K type strain sequencing project: providing services to taxonomists for standard genome sequencing and annotation.</title>
        <authorList>
            <consortium name="The Broad Institute Genomics Platform"/>
            <consortium name="The Broad Institute Genome Sequencing Center for Infectious Disease"/>
            <person name="Wu L."/>
            <person name="Ma J."/>
        </authorList>
    </citation>
    <scope>NUCLEOTIDE SEQUENCE [LARGE SCALE GENOMIC DNA]</scope>
    <source>
        <strain evidence="2">CGMCC 4.7241</strain>
    </source>
</reference>
<dbReference type="Pfam" id="PF13376">
    <property type="entry name" value="OmdA"/>
    <property type="match status" value="1"/>
</dbReference>
<dbReference type="Gene3D" id="2.40.30.100">
    <property type="entry name" value="AF2212/PG0164-like"/>
    <property type="match status" value="1"/>
</dbReference>
<evidence type="ECO:0000313" key="1">
    <source>
        <dbReference type="EMBL" id="MFC3762201.1"/>
    </source>
</evidence>
<evidence type="ECO:0000313" key="2">
    <source>
        <dbReference type="Proteomes" id="UP001595699"/>
    </source>
</evidence>
<dbReference type="Proteomes" id="UP001595699">
    <property type="component" value="Unassembled WGS sequence"/>
</dbReference>
<dbReference type="RefSeq" id="WP_307782579.1">
    <property type="nucleotide sequence ID" value="NZ_JAFBCM010000001.1"/>
</dbReference>
<organism evidence="1 2">
    <name type="scientific">Tenggerimyces flavus</name>
    <dbReference type="NCBI Taxonomy" id="1708749"/>
    <lineage>
        <taxon>Bacteria</taxon>
        <taxon>Bacillati</taxon>
        <taxon>Actinomycetota</taxon>
        <taxon>Actinomycetes</taxon>
        <taxon>Propionibacteriales</taxon>
        <taxon>Nocardioidaceae</taxon>
        <taxon>Tenggerimyces</taxon>
    </lineage>
</organism>
<comment type="caution">
    <text evidence="1">The sequence shown here is derived from an EMBL/GenBank/DDBJ whole genome shotgun (WGS) entry which is preliminary data.</text>
</comment>
<accession>A0ABV7YC40</accession>
<dbReference type="EMBL" id="JBHRZH010000012">
    <property type="protein sequence ID" value="MFC3762201.1"/>
    <property type="molecule type" value="Genomic_DNA"/>
</dbReference>
<sequence length="156" mass="16993">MSTQTFKATVEVGRDGRVIVEVPFDPDEVWGTKATHHLTGSMDGKGLRAVLEKEGDGYRFVLGPAWGRGCRIDDGQQVTVVLSPEGPQRAELDPDFAAALDAEPKAGEFFDSIAQFYRKAYLTYIGATKRSPEKRVARIAEVVGLLKAGVKQRPGT</sequence>
<name>A0ABV7YC40_9ACTN</name>
<protein>
    <submittedName>
        <fullName evidence="1">YdeI/OmpD-associated family protein</fullName>
    </submittedName>
</protein>
<proteinExistence type="predicted"/>
<dbReference type="InterPro" id="IPR037079">
    <property type="entry name" value="AF2212/PG0164-like_sf"/>
</dbReference>
<keyword evidence="2" id="KW-1185">Reference proteome</keyword>